<evidence type="ECO:0000313" key="1">
    <source>
        <dbReference type="EMBL" id="MCJ0824503.1"/>
    </source>
</evidence>
<reference evidence="1 2" key="1">
    <citation type="submission" date="2022-03" db="EMBL/GenBank/DDBJ databases">
        <title>Luteimonas soily sp. nov., a novel bacterium isolated from the soil.</title>
        <authorList>
            <person name="Zhang X."/>
        </authorList>
    </citation>
    <scope>NUCLEOTIDE SEQUENCE [LARGE SCALE GENOMIC DNA]</scope>
    <source>
        <strain evidence="1 2">50</strain>
    </source>
</reference>
<evidence type="ECO:0000313" key="2">
    <source>
        <dbReference type="Proteomes" id="UP001165423"/>
    </source>
</evidence>
<dbReference type="RefSeq" id="WP_243318289.1">
    <property type="nucleotide sequence ID" value="NZ_JALGCL010000001.1"/>
</dbReference>
<gene>
    <name evidence="1" type="ORF">MQC88_00770</name>
</gene>
<sequence length="45" mass="4286">MRPYFLVLAVVVALGGCGGDRMEAADVAGAAPDAAGAGAEAVVPV</sequence>
<dbReference type="EMBL" id="JALGCL010000001">
    <property type="protein sequence ID" value="MCJ0824503.1"/>
    <property type="molecule type" value="Genomic_DNA"/>
</dbReference>
<organism evidence="1 2">
    <name type="scientific">Cognatiluteimonas sedimenti</name>
    <dbReference type="NCBI Taxonomy" id="2927791"/>
    <lineage>
        <taxon>Bacteria</taxon>
        <taxon>Pseudomonadati</taxon>
        <taxon>Pseudomonadota</taxon>
        <taxon>Gammaproteobacteria</taxon>
        <taxon>Lysobacterales</taxon>
        <taxon>Lysobacteraceae</taxon>
        <taxon>Cognatiluteimonas</taxon>
    </lineage>
</organism>
<comment type="caution">
    <text evidence="1">The sequence shown here is derived from an EMBL/GenBank/DDBJ whole genome shotgun (WGS) entry which is preliminary data.</text>
</comment>
<accession>A0ABT0A0J6</accession>
<dbReference type="Proteomes" id="UP001165423">
    <property type="component" value="Unassembled WGS sequence"/>
</dbReference>
<dbReference type="PROSITE" id="PS51257">
    <property type="entry name" value="PROKAR_LIPOPROTEIN"/>
    <property type="match status" value="1"/>
</dbReference>
<proteinExistence type="predicted"/>
<keyword evidence="2" id="KW-1185">Reference proteome</keyword>
<name>A0ABT0A0J6_9GAMM</name>
<protein>
    <submittedName>
        <fullName evidence="1">Uncharacterized protein</fullName>
    </submittedName>
</protein>